<keyword evidence="3" id="KW-1185">Reference proteome</keyword>
<dbReference type="RefSeq" id="XP_068353760.1">
    <property type="nucleotide sequence ID" value="XM_068508638.1"/>
</dbReference>
<evidence type="ECO:0000313" key="2">
    <source>
        <dbReference type="EMBL" id="OHT00624.1"/>
    </source>
</evidence>
<gene>
    <name evidence="2" type="ORF">TRFO_32695</name>
</gene>
<proteinExistence type="predicted"/>
<sequence>MKKKKETTESAEEHELETTASIMFSGTDEQTDFTATSMFTQENILATYNYQESSDQDDPFARNFEEDMNFND</sequence>
<dbReference type="VEuPathDB" id="TrichDB:TRFO_32695"/>
<protein>
    <submittedName>
        <fullName evidence="2">Uncharacterized protein</fullName>
    </submittedName>
</protein>
<comment type="caution">
    <text evidence="2">The sequence shown here is derived from an EMBL/GenBank/DDBJ whole genome shotgun (WGS) entry which is preliminary data.</text>
</comment>
<dbReference type="Proteomes" id="UP000179807">
    <property type="component" value="Unassembled WGS sequence"/>
</dbReference>
<evidence type="ECO:0000313" key="3">
    <source>
        <dbReference type="Proteomes" id="UP000179807"/>
    </source>
</evidence>
<dbReference type="EMBL" id="MLAK01000947">
    <property type="protein sequence ID" value="OHT00624.1"/>
    <property type="molecule type" value="Genomic_DNA"/>
</dbReference>
<dbReference type="GeneID" id="94843342"/>
<dbReference type="AlphaFoldDB" id="A0A1J4JQD6"/>
<evidence type="ECO:0000256" key="1">
    <source>
        <dbReference type="SAM" id="MobiDB-lite"/>
    </source>
</evidence>
<reference evidence="2" key="1">
    <citation type="submission" date="2016-10" db="EMBL/GenBank/DDBJ databases">
        <authorList>
            <person name="Benchimol M."/>
            <person name="Almeida L.G."/>
            <person name="Vasconcelos A.T."/>
            <person name="Perreira-Neves A."/>
            <person name="Rosa I.A."/>
            <person name="Tasca T."/>
            <person name="Bogo M.R."/>
            <person name="de Souza W."/>
        </authorList>
    </citation>
    <scope>NUCLEOTIDE SEQUENCE [LARGE SCALE GENOMIC DNA]</scope>
    <source>
        <strain evidence="2">K</strain>
    </source>
</reference>
<accession>A0A1J4JQD6</accession>
<organism evidence="2 3">
    <name type="scientific">Tritrichomonas foetus</name>
    <dbReference type="NCBI Taxonomy" id="1144522"/>
    <lineage>
        <taxon>Eukaryota</taxon>
        <taxon>Metamonada</taxon>
        <taxon>Parabasalia</taxon>
        <taxon>Tritrichomonadida</taxon>
        <taxon>Tritrichomonadidae</taxon>
        <taxon>Tritrichomonas</taxon>
    </lineage>
</organism>
<name>A0A1J4JQD6_9EUKA</name>
<feature type="region of interest" description="Disordered" evidence="1">
    <location>
        <begin position="52"/>
        <end position="72"/>
    </location>
</feature>